<sequence length="552" mass="62256">MEVAAPSRRGGMKSRRSRSFSGLLGGYPGMTEGARARLGEFEDEEGEESVEEEDYGETEVADSWENSPKSPQDNGANGYNLGESLSSSFPRDNSKAPAFKTPSMKAPDPFDGNQAHKFRGLIQSCQFIFHHDPTNFFSERKKVLNSTSFITGRAGKWIEPYLSNISNEDPSYLLNNLQLFDTQLITLFGNPKEFRKAEQELDNLRMKEIGHVSLYIADFRSLISSIEDGGKGLICIIIEEYWHQDLWTSWLPNLDSSGIKSSSSNALATAFKSAALVGELKTPSLPSYFHIPSIIPCQSLIQSRDEVFKEIKDFGEDVAISSLHPFQVDMDLPTLSFHASLEEQWDEEEEPEEIEIVLKVVPPTYHQYLDVFSKVKAEKLLPHHTCDHHIELEGLLPPVGVIYSLSNHDSETLWAYISENVEKGFIRPSSSSTGAPVLFVKKKYGGLHLCVDYCKLNTVTRKNRYPVPTMNQLLTIFNGSNIFSNIYLHGAYILLRIKEGDEHLTTFRTKYGSYAIVTMLSARPQQRELLPKRLLNRLKDRLILASCRSHST</sequence>
<gene>
    <name evidence="2" type="ORF">O181_090150</name>
</gene>
<dbReference type="AlphaFoldDB" id="A0A9Q3IV90"/>
<evidence type="ECO:0000313" key="2">
    <source>
        <dbReference type="EMBL" id="MBW0550435.1"/>
    </source>
</evidence>
<reference evidence="2" key="1">
    <citation type="submission" date="2021-03" db="EMBL/GenBank/DDBJ databases">
        <title>Draft genome sequence of rust myrtle Austropuccinia psidii MF-1, a brazilian biotype.</title>
        <authorList>
            <person name="Quecine M.C."/>
            <person name="Pachon D.M.R."/>
            <person name="Bonatelli M.L."/>
            <person name="Correr F.H."/>
            <person name="Franceschini L.M."/>
            <person name="Leite T.F."/>
            <person name="Margarido G.R.A."/>
            <person name="Almeida C.A."/>
            <person name="Ferrarezi J.A."/>
            <person name="Labate C.A."/>
        </authorList>
    </citation>
    <scope>NUCLEOTIDE SEQUENCE</scope>
    <source>
        <strain evidence="2">MF-1</strain>
    </source>
</reference>
<feature type="region of interest" description="Disordered" evidence="1">
    <location>
        <begin position="1"/>
        <end position="112"/>
    </location>
</feature>
<accession>A0A9Q3IV90</accession>
<dbReference type="InterPro" id="IPR032567">
    <property type="entry name" value="RTL1-rel"/>
</dbReference>
<dbReference type="InterPro" id="IPR043128">
    <property type="entry name" value="Rev_trsase/Diguanyl_cyclase"/>
</dbReference>
<dbReference type="Gene3D" id="3.10.10.10">
    <property type="entry name" value="HIV Type 1 Reverse Transcriptase, subunit A, domain 1"/>
    <property type="match status" value="1"/>
</dbReference>
<evidence type="ECO:0000313" key="3">
    <source>
        <dbReference type="Proteomes" id="UP000765509"/>
    </source>
</evidence>
<proteinExistence type="predicted"/>
<evidence type="ECO:0008006" key="4">
    <source>
        <dbReference type="Google" id="ProtNLM"/>
    </source>
</evidence>
<dbReference type="Proteomes" id="UP000765509">
    <property type="component" value="Unassembled WGS sequence"/>
</dbReference>
<feature type="non-terminal residue" evidence="2">
    <location>
        <position position="1"/>
    </location>
</feature>
<dbReference type="PANTHER" id="PTHR15503:SF22">
    <property type="entry name" value="TRANSPOSON TY3-I GAG POLYPROTEIN"/>
    <property type="match status" value="1"/>
</dbReference>
<comment type="caution">
    <text evidence="2">The sequence shown here is derived from an EMBL/GenBank/DDBJ whole genome shotgun (WGS) entry which is preliminary data.</text>
</comment>
<dbReference type="OrthoDB" id="4488294at2759"/>
<organism evidence="2 3">
    <name type="scientific">Austropuccinia psidii MF-1</name>
    <dbReference type="NCBI Taxonomy" id="1389203"/>
    <lineage>
        <taxon>Eukaryota</taxon>
        <taxon>Fungi</taxon>
        <taxon>Dikarya</taxon>
        <taxon>Basidiomycota</taxon>
        <taxon>Pucciniomycotina</taxon>
        <taxon>Pucciniomycetes</taxon>
        <taxon>Pucciniales</taxon>
        <taxon>Sphaerophragmiaceae</taxon>
        <taxon>Austropuccinia</taxon>
    </lineage>
</organism>
<name>A0A9Q3IV90_9BASI</name>
<feature type="compositionally biased region" description="Polar residues" evidence="1">
    <location>
        <begin position="64"/>
        <end position="91"/>
    </location>
</feature>
<keyword evidence="3" id="KW-1185">Reference proteome</keyword>
<dbReference type="CDD" id="cd01647">
    <property type="entry name" value="RT_LTR"/>
    <property type="match status" value="1"/>
</dbReference>
<dbReference type="SUPFAM" id="SSF56672">
    <property type="entry name" value="DNA/RNA polymerases"/>
    <property type="match status" value="1"/>
</dbReference>
<feature type="compositionally biased region" description="Acidic residues" evidence="1">
    <location>
        <begin position="41"/>
        <end position="62"/>
    </location>
</feature>
<dbReference type="PANTHER" id="PTHR15503">
    <property type="entry name" value="LDOC1 RELATED"/>
    <property type="match status" value="1"/>
</dbReference>
<dbReference type="EMBL" id="AVOT02056008">
    <property type="protein sequence ID" value="MBW0550435.1"/>
    <property type="molecule type" value="Genomic_DNA"/>
</dbReference>
<dbReference type="Gene3D" id="3.30.70.270">
    <property type="match status" value="1"/>
</dbReference>
<protein>
    <recommendedName>
        <fullName evidence="4">Retrotransposon gag domain-containing protein</fullName>
    </recommendedName>
</protein>
<evidence type="ECO:0000256" key="1">
    <source>
        <dbReference type="SAM" id="MobiDB-lite"/>
    </source>
</evidence>
<dbReference type="InterPro" id="IPR043502">
    <property type="entry name" value="DNA/RNA_pol_sf"/>
</dbReference>